<keyword evidence="2" id="KW-1185">Reference proteome</keyword>
<comment type="caution">
    <text evidence="1">The sequence shown here is derived from an EMBL/GenBank/DDBJ whole genome shotgun (WGS) entry which is preliminary data.</text>
</comment>
<sequence>MNRILYLMFLILVNSSCSNECEEIEDHEGFILIYDELSCHSCLSNAKFFTDSLVNEASQKYIIYLINPISKKKIELEFREFSPIQIIEDSEQPLKCLDEFPRVSLVVKNGSEFNLIKDFTSN</sequence>
<gene>
    <name evidence="1" type="ORF">C8N25_10349</name>
</gene>
<dbReference type="RefSeq" id="WP_140160496.1">
    <property type="nucleotide sequence ID" value="NZ_MSSW01000001.1"/>
</dbReference>
<name>A0A3E0E0Z3_9BACT</name>
<evidence type="ECO:0000313" key="1">
    <source>
        <dbReference type="EMBL" id="REG91972.1"/>
    </source>
</evidence>
<dbReference type="EMBL" id="QUNF01000003">
    <property type="protein sequence ID" value="REG91972.1"/>
    <property type="molecule type" value="Genomic_DNA"/>
</dbReference>
<proteinExistence type="predicted"/>
<dbReference type="AlphaFoldDB" id="A0A3E0E0Z3"/>
<reference evidence="1 2" key="1">
    <citation type="submission" date="2018-08" db="EMBL/GenBank/DDBJ databases">
        <title>Genomic Encyclopedia of Archaeal and Bacterial Type Strains, Phase II (KMG-II): from individual species to whole genera.</title>
        <authorList>
            <person name="Goeker M."/>
        </authorList>
    </citation>
    <scope>NUCLEOTIDE SEQUENCE [LARGE SCALE GENOMIC DNA]</scope>
    <source>
        <strain evidence="1 2">DSM 15986</strain>
    </source>
</reference>
<evidence type="ECO:0000313" key="2">
    <source>
        <dbReference type="Proteomes" id="UP000256405"/>
    </source>
</evidence>
<dbReference type="Proteomes" id="UP000256405">
    <property type="component" value="Unassembled WGS sequence"/>
</dbReference>
<protein>
    <submittedName>
        <fullName evidence="1">Uncharacterized protein</fullName>
    </submittedName>
</protein>
<organism evidence="1 2">
    <name type="scientific">Algoriphagus antarcticus</name>
    <dbReference type="NCBI Taxonomy" id="238540"/>
    <lineage>
        <taxon>Bacteria</taxon>
        <taxon>Pseudomonadati</taxon>
        <taxon>Bacteroidota</taxon>
        <taxon>Cytophagia</taxon>
        <taxon>Cytophagales</taxon>
        <taxon>Cyclobacteriaceae</taxon>
        <taxon>Algoriphagus</taxon>
    </lineage>
</organism>
<accession>A0A3E0E0Z3</accession>